<dbReference type="Pfam" id="PF20454">
    <property type="entry name" value="GpA_nuclease"/>
    <property type="match status" value="1"/>
</dbReference>
<reference evidence="2 3" key="1">
    <citation type="submission" date="2021-12" db="EMBL/GenBank/DDBJ databases">
        <title>Siccirubricoccus leaddurans sp. nov., a high concentration Zn2+ tolerance bacterium.</title>
        <authorList>
            <person name="Cao Y."/>
        </authorList>
    </citation>
    <scope>NUCLEOTIDE SEQUENCE [LARGE SCALE GENOMIC DNA]</scope>
    <source>
        <strain evidence="2 3">KC 17139</strain>
    </source>
</reference>
<proteinExistence type="predicted"/>
<protein>
    <submittedName>
        <fullName evidence="2">Phage terminase large subunit family protein</fullName>
    </submittedName>
</protein>
<dbReference type="InterPro" id="IPR046454">
    <property type="entry name" value="GpA_endonuclease"/>
</dbReference>
<evidence type="ECO:0000259" key="1">
    <source>
        <dbReference type="Pfam" id="PF20454"/>
    </source>
</evidence>
<dbReference type="Proteomes" id="UP001523392">
    <property type="component" value="Unassembled WGS sequence"/>
</dbReference>
<sequence length="204" mass="22644">MPLKGIEGWNRSSPVTGPTYVDVNERGVKIRQGIALWTVAVSTYKLDLYRRLWKSRGEGAGYPPGWVHLPDWLDASLVKQLAAEQLVTHTTRNGSARNEWRKLRDNEALECAVYARAALAVLGADRYGERFWGIMASQIIVPSDQATAAPAFPQSLMRRQVVRPARMRRSSMMDRRCCGSPPPDGIPGVQFAGEVAIPRTQRGG</sequence>
<evidence type="ECO:0000313" key="2">
    <source>
        <dbReference type="EMBL" id="MCO6417263.1"/>
    </source>
</evidence>
<feature type="domain" description="Terminase large subunit GpA endonuclease" evidence="1">
    <location>
        <begin position="1"/>
        <end position="125"/>
    </location>
</feature>
<name>A0ABT1D5R3_9PROT</name>
<accession>A0ABT1D5R3</accession>
<gene>
    <name evidence="2" type="ORF">JYK14_13965</name>
</gene>
<comment type="caution">
    <text evidence="2">The sequence shown here is derived from an EMBL/GenBank/DDBJ whole genome shotgun (WGS) entry which is preliminary data.</text>
</comment>
<keyword evidence="3" id="KW-1185">Reference proteome</keyword>
<dbReference type="EMBL" id="JAFIRR010000086">
    <property type="protein sequence ID" value="MCO6417263.1"/>
    <property type="molecule type" value="Genomic_DNA"/>
</dbReference>
<evidence type="ECO:0000313" key="3">
    <source>
        <dbReference type="Proteomes" id="UP001523392"/>
    </source>
</evidence>
<organism evidence="2 3">
    <name type="scientific">Siccirubricoccus soli</name>
    <dbReference type="NCBI Taxonomy" id="2899147"/>
    <lineage>
        <taxon>Bacteria</taxon>
        <taxon>Pseudomonadati</taxon>
        <taxon>Pseudomonadota</taxon>
        <taxon>Alphaproteobacteria</taxon>
        <taxon>Acetobacterales</taxon>
        <taxon>Roseomonadaceae</taxon>
        <taxon>Siccirubricoccus</taxon>
    </lineage>
</organism>